<dbReference type="PANTHER" id="PTHR19328:SF75">
    <property type="entry name" value="ALDOSE SUGAR DEHYDROGENASE YLII"/>
    <property type="match status" value="1"/>
</dbReference>
<dbReference type="SUPFAM" id="SSF50952">
    <property type="entry name" value="Soluble quinoprotein glucose dehydrogenase"/>
    <property type="match status" value="1"/>
</dbReference>
<keyword evidence="8" id="KW-1185">Reference proteome</keyword>
<dbReference type="OrthoDB" id="9770043at2"/>
<dbReference type="PANTHER" id="PTHR19328">
    <property type="entry name" value="HEDGEHOG-INTERACTING PROTEIN"/>
    <property type="match status" value="1"/>
</dbReference>
<dbReference type="GO" id="GO:0046872">
    <property type="term" value="F:metal ion binding"/>
    <property type="evidence" value="ECO:0007669"/>
    <property type="project" value="UniProtKB-KW"/>
</dbReference>
<feature type="domain" description="Cytochrome c" evidence="6">
    <location>
        <begin position="37"/>
        <end position="111"/>
    </location>
</feature>
<dbReference type="Proteomes" id="UP000244929">
    <property type="component" value="Chromosome"/>
</dbReference>
<dbReference type="Pfam" id="PF13442">
    <property type="entry name" value="Cytochrome_CBB3"/>
    <property type="match status" value="1"/>
</dbReference>
<dbReference type="InterPro" id="IPR011042">
    <property type="entry name" value="6-blade_b-propeller_TolB-like"/>
</dbReference>
<dbReference type="SUPFAM" id="SSF46626">
    <property type="entry name" value="Cytochrome c"/>
    <property type="match status" value="1"/>
</dbReference>
<reference evidence="7 8" key="1">
    <citation type="submission" date="2018-04" db="EMBL/GenBank/DDBJ databases">
        <title>Genome sequencing of Flavobacterium sp. HYN0059.</title>
        <authorList>
            <person name="Yi H."/>
            <person name="Baek C."/>
        </authorList>
    </citation>
    <scope>NUCLEOTIDE SEQUENCE [LARGE SCALE GENOMIC DNA]</scope>
    <source>
        <strain evidence="7 8">HYN0059</strain>
    </source>
</reference>
<dbReference type="InterPro" id="IPR011041">
    <property type="entry name" value="Quinoprot_gluc/sorb_DH_b-prop"/>
</dbReference>
<dbReference type="InterPro" id="IPR012938">
    <property type="entry name" value="Glc/Sorbosone_DH"/>
</dbReference>
<sequence>MKSYLFLPGAFLAVVTTVCSIKQNKGYTATDTGSTTTAIAGPAENYATYCAGCHGEKMNAFVDRDWKHGSTLKDLMKSIKTGWPDDGMPAFAKTFSDKETEELAEYILTGIKERKEYDFNDRPTSDIFKSESMTVKLEPVATGIDVPWGMAFLPDRGILVTERGGKLYKVFNKQKQEIKGVPAVVAEGQGGLLDIALHPDFANNQLIYFSYSKPHPDNKRLATTAVMRAKLGRGGLSEQQIIFEALPYAPTRHHYGSRLVFDGKGHLFVSVGERGNEKENPQNTNNNQLGKIHRINDDGSIPADNPIKDKSGKVTSLYTYGNRNPQGLALNPFTGELWENEHGPRGGDEINIMQPGKNYGWPLTSYGINYDGTTITDKTTAQGIIDPQLYWIPSIGPSGMAFVTGHKYKPWKGAVLSGSLRFQYLNLSYLDGNKITKEEKLLKNIGRVRDVRMGPDGYIYVAVEKPAAAIYKLIPVE</sequence>
<dbReference type="AlphaFoldDB" id="A0A2S1QYT9"/>
<organism evidence="7 8">
    <name type="scientific">Flavobacterium album</name>
    <dbReference type="NCBI Taxonomy" id="2175091"/>
    <lineage>
        <taxon>Bacteria</taxon>
        <taxon>Pseudomonadati</taxon>
        <taxon>Bacteroidota</taxon>
        <taxon>Flavobacteriia</taxon>
        <taxon>Flavobacteriales</taxon>
        <taxon>Flavobacteriaceae</taxon>
        <taxon>Flavobacterium</taxon>
    </lineage>
</organism>
<dbReference type="Gene3D" id="1.10.760.10">
    <property type="entry name" value="Cytochrome c-like domain"/>
    <property type="match status" value="1"/>
</dbReference>
<evidence type="ECO:0000256" key="1">
    <source>
        <dbReference type="ARBA" id="ARBA00022617"/>
    </source>
</evidence>
<dbReference type="GO" id="GO:0009055">
    <property type="term" value="F:electron transfer activity"/>
    <property type="evidence" value="ECO:0007669"/>
    <property type="project" value="InterPro"/>
</dbReference>
<evidence type="ECO:0000256" key="3">
    <source>
        <dbReference type="ARBA" id="ARBA00023004"/>
    </source>
</evidence>
<evidence type="ECO:0000256" key="4">
    <source>
        <dbReference type="PROSITE-ProRule" id="PRU00433"/>
    </source>
</evidence>
<feature type="region of interest" description="Disordered" evidence="5">
    <location>
        <begin position="274"/>
        <end position="308"/>
    </location>
</feature>
<dbReference type="KEGG" id="falb:HYN59_10465"/>
<dbReference type="RefSeq" id="WP_108778211.1">
    <property type="nucleotide sequence ID" value="NZ_CP029186.1"/>
</dbReference>
<gene>
    <name evidence="7" type="ORF">HYN59_10465</name>
</gene>
<dbReference type="PROSITE" id="PS51007">
    <property type="entry name" value="CYTC"/>
    <property type="match status" value="1"/>
</dbReference>
<evidence type="ECO:0000256" key="2">
    <source>
        <dbReference type="ARBA" id="ARBA00022723"/>
    </source>
</evidence>
<evidence type="ECO:0000313" key="8">
    <source>
        <dbReference type="Proteomes" id="UP000244929"/>
    </source>
</evidence>
<dbReference type="EMBL" id="CP029186">
    <property type="protein sequence ID" value="AWH85509.1"/>
    <property type="molecule type" value="Genomic_DNA"/>
</dbReference>
<evidence type="ECO:0000313" key="7">
    <source>
        <dbReference type="EMBL" id="AWH85509.1"/>
    </source>
</evidence>
<proteinExistence type="predicted"/>
<dbReference type="Pfam" id="PF07995">
    <property type="entry name" value="GSDH"/>
    <property type="match status" value="1"/>
</dbReference>
<name>A0A2S1QYT9_9FLAO</name>
<keyword evidence="1 4" id="KW-0349">Heme</keyword>
<dbReference type="Gene3D" id="2.120.10.30">
    <property type="entry name" value="TolB, C-terminal domain"/>
    <property type="match status" value="1"/>
</dbReference>
<keyword evidence="2 4" id="KW-0479">Metal-binding</keyword>
<evidence type="ECO:0000256" key="5">
    <source>
        <dbReference type="SAM" id="MobiDB-lite"/>
    </source>
</evidence>
<dbReference type="GO" id="GO:0020037">
    <property type="term" value="F:heme binding"/>
    <property type="evidence" value="ECO:0007669"/>
    <property type="project" value="InterPro"/>
</dbReference>
<accession>A0A2S1QYT9</accession>
<evidence type="ECO:0000259" key="6">
    <source>
        <dbReference type="PROSITE" id="PS51007"/>
    </source>
</evidence>
<protein>
    <recommendedName>
        <fullName evidence="6">Cytochrome c domain-containing protein</fullName>
    </recommendedName>
</protein>
<dbReference type="InterPro" id="IPR009056">
    <property type="entry name" value="Cyt_c-like_dom"/>
</dbReference>
<dbReference type="InterPro" id="IPR036909">
    <property type="entry name" value="Cyt_c-like_dom_sf"/>
</dbReference>
<keyword evidence="3 4" id="KW-0408">Iron</keyword>